<dbReference type="InterPro" id="IPR024932">
    <property type="entry name" value="ApbE"/>
</dbReference>
<keyword evidence="5 10" id="KW-0479">Metal-binding</keyword>
<reference evidence="13 14" key="1">
    <citation type="submission" date="2017-08" db="EMBL/GenBank/DDBJ databases">
        <title>The complete genome sequence of Maribacter sp. B1, isolated from deep-sea sediment.</title>
        <authorList>
            <person name="Wu Y.-H."/>
            <person name="Cheng H."/>
            <person name="Xu X.-W."/>
        </authorList>
    </citation>
    <scope>NUCLEOTIDE SEQUENCE [LARGE SCALE GENOMIC DNA]</scope>
    <source>
        <strain evidence="13 14">B1</strain>
    </source>
</reference>
<dbReference type="GO" id="GO:0005886">
    <property type="term" value="C:plasma membrane"/>
    <property type="evidence" value="ECO:0007669"/>
    <property type="project" value="UniProtKB-SubCell"/>
</dbReference>
<dbReference type="GO" id="GO:0016740">
    <property type="term" value="F:transferase activity"/>
    <property type="evidence" value="ECO:0007669"/>
    <property type="project" value="UniProtKB-UniRule"/>
</dbReference>
<protein>
    <recommendedName>
        <fullName evidence="2 10">FAD:protein FMN transferase</fullName>
        <ecNumber evidence="1 10">2.7.1.180</ecNumber>
    </recommendedName>
    <alternativeName>
        <fullName evidence="8 10">Flavin transferase</fullName>
    </alternativeName>
</protein>
<evidence type="ECO:0000256" key="12">
    <source>
        <dbReference type="RuleBase" id="RU363002"/>
    </source>
</evidence>
<keyword evidence="3 10" id="KW-0285">Flavoprotein</keyword>
<comment type="subcellular location">
    <subcellularLocation>
        <location evidence="12">Cell inner membrane</location>
        <topology evidence="12">Lipid-anchor</topology>
        <orientation evidence="12">Periplasmic side</orientation>
    </subcellularLocation>
</comment>
<keyword evidence="7 10" id="KW-0460">Magnesium</keyword>
<keyword evidence="12" id="KW-0449">Lipoprotein</keyword>
<dbReference type="EMBL" id="CP022957">
    <property type="protein sequence ID" value="ASV31207.1"/>
    <property type="molecule type" value="Genomic_DNA"/>
</dbReference>
<evidence type="ECO:0000256" key="2">
    <source>
        <dbReference type="ARBA" id="ARBA00016337"/>
    </source>
</evidence>
<proteinExistence type="inferred from homology"/>
<dbReference type="PROSITE" id="PS51257">
    <property type="entry name" value="PROKAR_LIPOPROTEIN"/>
    <property type="match status" value="1"/>
</dbReference>
<evidence type="ECO:0000256" key="5">
    <source>
        <dbReference type="ARBA" id="ARBA00022723"/>
    </source>
</evidence>
<dbReference type="PIRSF" id="PIRSF006268">
    <property type="entry name" value="ApbE"/>
    <property type="match status" value="1"/>
</dbReference>
<evidence type="ECO:0000313" key="13">
    <source>
        <dbReference type="EMBL" id="ASV31207.1"/>
    </source>
</evidence>
<dbReference type="AlphaFoldDB" id="A0A223V7M0"/>
<comment type="similarity">
    <text evidence="10 12">Belongs to the ApbE family.</text>
</comment>
<comment type="function">
    <text evidence="12">Flavin transferase that catalyzes the transfer of the FMN moiety of FAD and its covalent binding to the hydroxyl group of a threonine residue in a target flavoprotein.</text>
</comment>
<keyword evidence="12" id="KW-0997">Cell inner membrane</keyword>
<feature type="binding site" evidence="11">
    <location>
        <position position="285"/>
    </location>
    <ligand>
        <name>Mg(2+)</name>
        <dbReference type="ChEBI" id="CHEBI:18420"/>
    </ligand>
</feature>
<name>A0A223V7M0_9FLAO</name>
<evidence type="ECO:0000256" key="1">
    <source>
        <dbReference type="ARBA" id="ARBA00011955"/>
    </source>
</evidence>
<sequence>MRKWILIAGMLLVFSCNNGVVRNQTLGEALGTTFNIIYFANEELNFQKEIDSVFTSVNYSLSTYIPDSDISRINRGDSLLVVDKMFREVFELSREVHKDTRGYFDPTVGVLVNAWGFGPGNQVSMDSTSVDSLLNYVGFNKVSITPENRIVKDNPNIYFDFNAIAKGYAIDRLALMLDRKGIANYLVEVGGEVVAKGINLEKEKPWVVGIDDPQVVTGRKLKLLINLTDRALASSGNYRKFRIDSVTGKKYVHTVDPITGYTKNSNTLGVTILATNCATADAYATAFMAMDLPEAFKVINSNKNLEAYIIYLDEKGVAKEFLTKGFKSLLVE</sequence>
<feature type="binding site" evidence="11">
    <location>
        <position position="163"/>
    </location>
    <ligand>
        <name>Mg(2+)</name>
        <dbReference type="ChEBI" id="CHEBI:18420"/>
    </ligand>
</feature>
<comment type="catalytic activity">
    <reaction evidence="9 10 12">
        <text>L-threonyl-[protein] + FAD = FMN-L-threonyl-[protein] + AMP + H(+)</text>
        <dbReference type="Rhea" id="RHEA:36847"/>
        <dbReference type="Rhea" id="RHEA-COMP:11060"/>
        <dbReference type="Rhea" id="RHEA-COMP:11061"/>
        <dbReference type="ChEBI" id="CHEBI:15378"/>
        <dbReference type="ChEBI" id="CHEBI:30013"/>
        <dbReference type="ChEBI" id="CHEBI:57692"/>
        <dbReference type="ChEBI" id="CHEBI:74257"/>
        <dbReference type="ChEBI" id="CHEBI:456215"/>
        <dbReference type="EC" id="2.7.1.180"/>
    </reaction>
</comment>
<evidence type="ECO:0000256" key="10">
    <source>
        <dbReference type="PIRNR" id="PIRNR006268"/>
    </source>
</evidence>
<evidence type="ECO:0000313" key="14">
    <source>
        <dbReference type="Proteomes" id="UP000215244"/>
    </source>
</evidence>
<evidence type="ECO:0000256" key="11">
    <source>
        <dbReference type="PIRSR" id="PIRSR006268-2"/>
    </source>
</evidence>
<evidence type="ECO:0000256" key="8">
    <source>
        <dbReference type="ARBA" id="ARBA00031306"/>
    </source>
</evidence>
<dbReference type="PANTHER" id="PTHR30040">
    <property type="entry name" value="THIAMINE BIOSYNTHESIS LIPOPROTEIN APBE"/>
    <property type="match status" value="1"/>
</dbReference>
<keyword evidence="14" id="KW-1185">Reference proteome</keyword>
<evidence type="ECO:0000256" key="7">
    <source>
        <dbReference type="ARBA" id="ARBA00022842"/>
    </source>
</evidence>
<dbReference type="OrthoDB" id="9778595at2"/>
<keyword evidence="6 10" id="KW-0274">FAD</keyword>
<dbReference type="RefSeq" id="WP_094997818.1">
    <property type="nucleotide sequence ID" value="NZ_BMJL01000004.1"/>
</dbReference>
<dbReference type="Gene3D" id="3.10.520.10">
    <property type="entry name" value="ApbE-like domains"/>
    <property type="match status" value="1"/>
</dbReference>
<feature type="binding site" evidence="11">
    <location>
        <position position="281"/>
    </location>
    <ligand>
        <name>Mg(2+)</name>
        <dbReference type="ChEBI" id="CHEBI:18420"/>
    </ligand>
</feature>
<dbReference type="Proteomes" id="UP000215244">
    <property type="component" value="Chromosome"/>
</dbReference>
<dbReference type="KEGG" id="marb:CJ263_13840"/>
<dbReference type="EC" id="2.7.1.180" evidence="1 10"/>
<dbReference type="PANTHER" id="PTHR30040:SF2">
    <property type="entry name" value="FAD:PROTEIN FMN TRANSFERASE"/>
    <property type="match status" value="1"/>
</dbReference>
<evidence type="ECO:0000256" key="6">
    <source>
        <dbReference type="ARBA" id="ARBA00022827"/>
    </source>
</evidence>
<accession>A0A223V7M0</accession>
<keyword evidence="4 10" id="KW-0808">Transferase</keyword>
<dbReference type="SUPFAM" id="SSF143631">
    <property type="entry name" value="ApbE-like"/>
    <property type="match status" value="1"/>
</dbReference>
<evidence type="ECO:0000256" key="9">
    <source>
        <dbReference type="ARBA" id="ARBA00048540"/>
    </source>
</evidence>
<keyword evidence="12" id="KW-1003">Cell membrane</keyword>
<dbReference type="GO" id="GO:0046872">
    <property type="term" value="F:metal ion binding"/>
    <property type="evidence" value="ECO:0007669"/>
    <property type="project" value="UniProtKB-UniRule"/>
</dbReference>
<gene>
    <name evidence="13" type="ORF">CJ263_13840</name>
</gene>
<comment type="cofactor">
    <cofactor evidence="11">
        <name>Mg(2+)</name>
        <dbReference type="ChEBI" id="CHEBI:18420"/>
    </cofactor>
    <cofactor evidence="11">
        <name>Mn(2+)</name>
        <dbReference type="ChEBI" id="CHEBI:29035"/>
    </cofactor>
    <text evidence="11">Magnesium. Can also use manganese.</text>
</comment>
<evidence type="ECO:0000256" key="4">
    <source>
        <dbReference type="ARBA" id="ARBA00022679"/>
    </source>
</evidence>
<dbReference type="InterPro" id="IPR003374">
    <property type="entry name" value="ApbE-like_sf"/>
</dbReference>
<keyword evidence="12" id="KW-0472">Membrane</keyword>
<evidence type="ECO:0000256" key="3">
    <source>
        <dbReference type="ARBA" id="ARBA00022630"/>
    </source>
</evidence>
<organism evidence="13 14">
    <name type="scientific">Maribacter cobaltidurans</name>
    <dbReference type="NCBI Taxonomy" id="1178778"/>
    <lineage>
        <taxon>Bacteria</taxon>
        <taxon>Pseudomonadati</taxon>
        <taxon>Bacteroidota</taxon>
        <taxon>Flavobacteriia</taxon>
        <taxon>Flavobacteriales</taxon>
        <taxon>Flavobacteriaceae</taxon>
        <taxon>Maribacter</taxon>
    </lineage>
</organism>
<dbReference type="Pfam" id="PF02424">
    <property type="entry name" value="ApbE"/>
    <property type="match status" value="1"/>
</dbReference>